<protein>
    <submittedName>
        <fullName evidence="2">DUF1304 family protein</fullName>
    </submittedName>
</protein>
<evidence type="ECO:0000313" key="3">
    <source>
        <dbReference type="Proteomes" id="UP000461595"/>
    </source>
</evidence>
<sequence>MTIISQILLVLSAALFFFIFYLETVATTSVKTKQTFGMSDSDLESKSLQLWMRNQGVYNGFIGLGLLYAAFFSSNGKEVALVFLVNILVVAFYGGLTSNKSIILKQGGLPFLALLSLIFL</sequence>
<dbReference type="OrthoDB" id="9803832at2"/>
<dbReference type="EMBL" id="WSRS01000020">
    <property type="protein sequence ID" value="MVX58710.1"/>
    <property type="molecule type" value="Genomic_DNA"/>
</dbReference>
<gene>
    <name evidence="2" type="ORF">E5983_03480</name>
</gene>
<dbReference type="PANTHER" id="PTHR38446:SF1">
    <property type="entry name" value="BLL0914 PROTEIN"/>
    <property type="match status" value="1"/>
</dbReference>
<keyword evidence="1" id="KW-0472">Membrane</keyword>
<feature type="transmembrane region" description="Helical" evidence="1">
    <location>
        <begin position="79"/>
        <end position="96"/>
    </location>
</feature>
<dbReference type="Proteomes" id="UP000461595">
    <property type="component" value="Unassembled WGS sequence"/>
</dbReference>
<feature type="transmembrane region" description="Helical" evidence="1">
    <location>
        <begin position="56"/>
        <end position="72"/>
    </location>
</feature>
<accession>A0A7X3G7S1</accession>
<organism evidence="2 3">
    <name type="scientific">Streptococcus danieliae</name>
    <dbReference type="NCBI Taxonomy" id="747656"/>
    <lineage>
        <taxon>Bacteria</taxon>
        <taxon>Bacillati</taxon>
        <taxon>Bacillota</taxon>
        <taxon>Bacilli</taxon>
        <taxon>Lactobacillales</taxon>
        <taxon>Streptococcaceae</taxon>
        <taxon>Streptococcus</taxon>
    </lineage>
</organism>
<dbReference type="RefSeq" id="WP_160332523.1">
    <property type="nucleotide sequence ID" value="NZ_CATKDJ010000133.1"/>
</dbReference>
<dbReference type="InterPro" id="IPR009732">
    <property type="entry name" value="DUF1304"/>
</dbReference>
<keyword evidence="1" id="KW-1133">Transmembrane helix</keyword>
<reference evidence="2 3" key="1">
    <citation type="submission" date="2019-12" db="EMBL/GenBank/DDBJ databases">
        <title>Microbes associate with the intestines of laboratory mice.</title>
        <authorList>
            <person name="Navarre W."/>
            <person name="Wong E."/>
        </authorList>
    </citation>
    <scope>NUCLEOTIDE SEQUENCE [LARGE SCALE GENOMIC DNA]</scope>
    <source>
        <strain evidence="2 3">NM51_B2-22</strain>
    </source>
</reference>
<dbReference type="AlphaFoldDB" id="A0A7X3G7S1"/>
<dbReference type="Pfam" id="PF06993">
    <property type="entry name" value="DUF1304"/>
    <property type="match status" value="1"/>
</dbReference>
<name>A0A7X3G7S1_9STRE</name>
<evidence type="ECO:0000256" key="1">
    <source>
        <dbReference type="SAM" id="Phobius"/>
    </source>
</evidence>
<dbReference type="PANTHER" id="PTHR38446">
    <property type="entry name" value="BLL0914 PROTEIN"/>
    <property type="match status" value="1"/>
</dbReference>
<feature type="transmembrane region" description="Helical" evidence="1">
    <location>
        <begin position="102"/>
        <end position="119"/>
    </location>
</feature>
<proteinExistence type="predicted"/>
<keyword evidence="1" id="KW-0812">Transmembrane</keyword>
<comment type="caution">
    <text evidence="2">The sequence shown here is derived from an EMBL/GenBank/DDBJ whole genome shotgun (WGS) entry which is preliminary data.</text>
</comment>
<evidence type="ECO:0000313" key="2">
    <source>
        <dbReference type="EMBL" id="MVX58710.1"/>
    </source>
</evidence>